<accession>A0ABQ7QQN3</accession>
<protein>
    <submittedName>
        <fullName evidence="1">Uncharacterized protein</fullName>
    </submittedName>
</protein>
<evidence type="ECO:0000313" key="1">
    <source>
        <dbReference type="EMBL" id="KAG7307349.1"/>
    </source>
</evidence>
<name>A0ABQ7QQN3_PLUXY</name>
<sequence>MSVTSRHSGAACAQLCPLLPLPYPAPSLASPSPLHPRASSGNVTYFYSEEI</sequence>
<dbReference type="Proteomes" id="UP000823941">
    <property type="component" value="Chromosome 10"/>
</dbReference>
<proteinExistence type="predicted"/>
<comment type="caution">
    <text evidence="1">The sequence shown here is derived from an EMBL/GenBank/DDBJ whole genome shotgun (WGS) entry which is preliminary data.</text>
</comment>
<reference evidence="1 2" key="1">
    <citation type="submission" date="2021-06" db="EMBL/GenBank/DDBJ databases">
        <title>A haploid diamondback moth (Plutella xylostella L.) genome assembly resolves 31 chromosomes and identifies a diamide resistance mutation.</title>
        <authorList>
            <person name="Ward C.M."/>
            <person name="Perry K.D."/>
            <person name="Baker G."/>
            <person name="Powis K."/>
            <person name="Heckel D.G."/>
            <person name="Baxter S.W."/>
        </authorList>
    </citation>
    <scope>NUCLEOTIDE SEQUENCE [LARGE SCALE GENOMIC DNA]</scope>
    <source>
        <strain evidence="1 2">LV</strain>
        <tissue evidence="1">Single pupa</tissue>
    </source>
</reference>
<organism evidence="1 2">
    <name type="scientific">Plutella xylostella</name>
    <name type="common">Diamondback moth</name>
    <name type="synonym">Plutella maculipennis</name>
    <dbReference type="NCBI Taxonomy" id="51655"/>
    <lineage>
        <taxon>Eukaryota</taxon>
        <taxon>Metazoa</taxon>
        <taxon>Ecdysozoa</taxon>
        <taxon>Arthropoda</taxon>
        <taxon>Hexapoda</taxon>
        <taxon>Insecta</taxon>
        <taxon>Pterygota</taxon>
        <taxon>Neoptera</taxon>
        <taxon>Endopterygota</taxon>
        <taxon>Lepidoptera</taxon>
        <taxon>Glossata</taxon>
        <taxon>Ditrysia</taxon>
        <taxon>Yponomeutoidea</taxon>
        <taxon>Plutellidae</taxon>
        <taxon>Plutella</taxon>
    </lineage>
</organism>
<dbReference type="EMBL" id="JAHIBW010000010">
    <property type="protein sequence ID" value="KAG7307349.1"/>
    <property type="molecule type" value="Genomic_DNA"/>
</dbReference>
<evidence type="ECO:0000313" key="2">
    <source>
        <dbReference type="Proteomes" id="UP000823941"/>
    </source>
</evidence>
<gene>
    <name evidence="1" type="ORF">JYU34_007529</name>
</gene>
<keyword evidence="2" id="KW-1185">Reference proteome</keyword>